<evidence type="ECO:0000259" key="1">
    <source>
        <dbReference type="PROSITE" id="PS51186"/>
    </source>
</evidence>
<proteinExistence type="predicted"/>
<dbReference type="RefSeq" id="WP_343976649.1">
    <property type="nucleotide sequence ID" value="NZ_BAAAGK010000139.1"/>
</dbReference>
<dbReference type="EMBL" id="JBHTEE010000001">
    <property type="protein sequence ID" value="MFC7599270.1"/>
    <property type="molecule type" value="Genomic_DNA"/>
</dbReference>
<dbReference type="GO" id="GO:0008168">
    <property type="term" value="F:methyltransferase activity"/>
    <property type="evidence" value="ECO:0007669"/>
    <property type="project" value="UniProtKB-KW"/>
</dbReference>
<keyword evidence="2" id="KW-0808">Transferase</keyword>
<dbReference type="Pfam" id="PF08241">
    <property type="entry name" value="Methyltransf_11"/>
    <property type="match status" value="1"/>
</dbReference>
<dbReference type="InterPro" id="IPR013216">
    <property type="entry name" value="Methyltransf_11"/>
</dbReference>
<dbReference type="InterPro" id="IPR050508">
    <property type="entry name" value="Methyltransf_Superfamily"/>
</dbReference>
<evidence type="ECO:0000313" key="2">
    <source>
        <dbReference type="EMBL" id="MFC7599270.1"/>
    </source>
</evidence>
<reference evidence="3" key="1">
    <citation type="journal article" date="2019" name="Int. J. Syst. Evol. Microbiol.">
        <title>The Global Catalogue of Microorganisms (GCM) 10K type strain sequencing project: providing services to taxonomists for standard genome sequencing and annotation.</title>
        <authorList>
            <consortium name="The Broad Institute Genomics Platform"/>
            <consortium name="The Broad Institute Genome Sequencing Center for Infectious Disease"/>
            <person name="Wu L."/>
            <person name="Ma J."/>
        </authorList>
    </citation>
    <scope>NUCLEOTIDE SEQUENCE [LARGE SCALE GENOMIC DNA]</scope>
    <source>
        <strain evidence="3">JCM 10083</strain>
    </source>
</reference>
<dbReference type="InterPro" id="IPR000182">
    <property type="entry name" value="GNAT_dom"/>
</dbReference>
<dbReference type="InterPro" id="IPR016181">
    <property type="entry name" value="Acyl_CoA_acyltransferase"/>
</dbReference>
<dbReference type="SUPFAM" id="SSF53335">
    <property type="entry name" value="S-adenosyl-L-methionine-dependent methyltransferases"/>
    <property type="match status" value="1"/>
</dbReference>
<dbReference type="SUPFAM" id="SSF55729">
    <property type="entry name" value="Acyl-CoA N-acyltransferases (Nat)"/>
    <property type="match status" value="1"/>
</dbReference>
<gene>
    <name evidence="2" type="ORF">ACFQVD_03990</name>
</gene>
<evidence type="ECO:0000313" key="3">
    <source>
        <dbReference type="Proteomes" id="UP001596514"/>
    </source>
</evidence>
<dbReference type="PANTHER" id="PTHR42912:SF95">
    <property type="entry name" value="METHYLTRANSFERASE TYPE 11 DOMAIN-CONTAINING PROTEIN"/>
    <property type="match status" value="1"/>
</dbReference>
<dbReference type="Proteomes" id="UP001596514">
    <property type="component" value="Unassembled WGS sequence"/>
</dbReference>
<dbReference type="InterPro" id="IPR029063">
    <property type="entry name" value="SAM-dependent_MTases_sf"/>
</dbReference>
<sequence length="476" mass="53032">MHNGSDIEVRWLKWEEAAEEILDLRRRVFMSELGWSEERVHHDSDPEGLHLCALSGGKIVAAISAYVYGPGAPGTAALELPDLDGPTVEIGKRVALQTHRGRLISTRIANSMVRQLCESLCPSRFFLIVRPSQYDHLLDRYAKRDFVVRGEVGSGDDAVTVMTVEGGEALERFYLRHRELTWESRSDDERLAIPSLVRFLADEGRGDLLAAERLGAENFYLDLLSLQEEAPRLSAQGRLVLAEQRPRLASTPFPPAPASLLDVGSGPGDYLAAVTEESPFAGYRVCGVEPAPQLLARARSNFPGLTFHQGTAYATGEADASHDVVTASFLFVHLRSPDLALLEMRRVLRPGGLLYVVDVDDAAFRGPDVVRRMLETYDREYAADRTILNDLPERAAEFGFQPVRSFSTTLGYVVDAEPGFGPDEIRLGREQAWSLLSFVRSQRGIEESFLEARDHYFGVECEIGVDIKTQVYRRRP</sequence>
<dbReference type="GO" id="GO:0032259">
    <property type="term" value="P:methylation"/>
    <property type="evidence" value="ECO:0007669"/>
    <property type="project" value="UniProtKB-KW"/>
</dbReference>
<keyword evidence="3" id="KW-1185">Reference proteome</keyword>
<dbReference type="Gene3D" id="3.40.50.150">
    <property type="entry name" value="Vaccinia Virus protein VP39"/>
    <property type="match status" value="1"/>
</dbReference>
<dbReference type="Gene3D" id="3.40.630.30">
    <property type="match status" value="1"/>
</dbReference>
<dbReference type="CDD" id="cd02440">
    <property type="entry name" value="AdoMet_MTases"/>
    <property type="match status" value="1"/>
</dbReference>
<keyword evidence="2" id="KW-0489">Methyltransferase</keyword>
<feature type="domain" description="N-acetyltransferase" evidence="1">
    <location>
        <begin position="7"/>
        <end position="176"/>
    </location>
</feature>
<dbReference type="PANTHER" id="PTHR42912">
    <property type="entry name" value="METHYLTRANSFERASE"/>
    <property type="match status" value="1"/>
</dbReference>
<protein>
    <submittedName>
        <fullName evidence="2">Methyltransferase domain-containing protein</fullName>
    </submittedName>
</protein>
<name>A0ABW2SSV1_9ACTN</name>
<organism evidence="2 3">
    <name type="scientific">Streptosporangium amethystogenes subsp. fukuiense</name>
    <dbReference type="NCBI Taxonomy" id="698418"/>
    <lineage>
        <taxon>Bacteria</taxon>
        <taxon>Bacillati</taxon>
        <taxon>Actinomycetota</taxon>
        <taxon>Actinomycetes</taxon>
        <taxon>Streptosporangiales</taxon>
        <taxon>Streptosporangiaceae</taxon>
        <taxon>Streptosporangium</taxon>
    </lineage>
</organism>
<dbReference type="PROSITE" id="PS51186">
    <property type="entry name" value="GNAT"/>
    <property type="match status" value="1"/>
</dbReference>
<accession>A0ABW2SSV1</accession>
<comment type="caution">
    <text evidence="2">The sequence shown here is derived from an EMBL/GenBank/DDBJ whole genome shotgun (WGS) entry which is preliminary data.</text>
</comment>